<keyword evidence="1" id="KW-0812">Transmembrane</keyword>
<dbReference type="AlphaFoldDB" id="A0A645D023"/>
<accession>A0A645D023</accession>
<keyword evidence="1" id="KW-0472">Membrane</keyword>
<evidence type="ECO:0000313" key="2">
    <source>
        <dbReference type="EMBL" id="MPM82453.1"/>
    </source>
</evidence>
<dbReference type="EMBL" id="VSSQ01031536">
    <property type="protein sequence ID" value="MPM82453.1"/>
    <property type="molecule type" value="Genomic_DNA"/>
</dbReference>
<name>A0A645D023_9ZZZZ</name>
<gene>
    <name evidence="2" type="ORF">SDC9_129514</name>
</gene>
<proteinExistence type="predicted"/>
<reference evidence="2" key="1">
    <citation type="submission" date="2019-08" db="EMBL/GenBank/DDBJ databases">
        <authorList>
            <person name="Kucharzyk K."/>
            <person name="Murdoch R.W."/>
            <person name="Higgins S."/>
            <person name="Loffler F."/>
        </authorList>
    </citation>
    <scope>NUCLEOTIDE SEQUENCE</scope>
</reference>
<organism evidence="2">
    <name type="scientific">bioreactor metagenome</name>
    <dbReference type="NCBI Taxonomy" id="1076179"/>
    <lineage>
        <taxon>unclassified sequences</taxon>
        <taxon>metagenomes</taxon>
        <taxon>ecological metagenomes</taxon>
    </lineage>
</organism>
<sequence length="293" mass="32520">MTAQYSLNAVLLLVCFPNIVYYKKKRKNSLKTAVLTQNSRNDIKFLRFAHFFQRRPAEFPAVAHIEVMGVVPAAELSHLLDLVFALAEQPPGGFQSVIAQIGQRSAVVNFPEYLLHVVGRQSGGGGDFRHGQVAAVIVFVDIIADDFHRFVHDPVIALFQKERQGRNYARHDQLEVAGVGEFPAAEGVQRRQRFAQTDAVAFNPAVQRNHDIGGLAAQIVEHVHVETHRDMGGVFVLEQSRMGHARRREPDFAQGLVVDARGVEHAEKQPDFEQFVTMAAAGRVRFVGAVGDP</sequence>
<keyword evidence="1" id="KW-1133">Transmembrane helix</keyword>
<comment type="caution">
    <text evidence="2">The sequence shown here is derived from an EMBL/GenBank/DDBJ whole genome shotgun (WGS) entry which is preliminary data.</text>
</comment>
<protein>
    <submittedName>
        <fullName evidence="2">Uncharacterized protein</fullName>
    </submittedName>
</protein>
<evidence type="ECO:0000256" key="1">
    <source>
        <dbReference type="SAM" id="Phobius"/>
    </source>
</evidence>
<feature type="transmembrane region" description="Helical" evidence="1">
    <location>
        <begin position="6"/>
        <end position="22"/>
    </location>
</feature>